<dbReference type="EMBL" id="DRWR01000013">
    <property type="protein sequence ID" value="HHQ15320.1"/>
    <property type="molecule type" value="Genomic_DNA"/>
</dbReference>
<protein>
    <submittedName>
        <fullName evidence="1">Uncharacterized protein</fullName>
    </submittedName>
</protein>
<name>A0A7V5XF67_9BACT</name>
<reference evidence="1" key="1">
    <citation type="journal article" date="2020" name="mSystems">
        <title>Genome- and Community-Level Interaction Insights into Carbon Utilization and Element Cycling Functions of Hydrothermarchaeota in Hydrothermal Sediment.</title>
        <authorList>
            <person name="Zhou Z."/>
            <person name="Liu Y."/>
            <person name="Xu W."/>
            <person name="Pan J."/>
            <person name="Luo Z.H."/>
            <person name="Li M."/>
        </authorList>
    </citation>
    <scope>NUCLEOTIDE SEQUENCE [LARGE SCALE GENOMIC DNA]</scope>
    <source>
        <strain evidence="1">SpSt-106</strain>
    </source>
</reference>
<gene>
    <name evidence="1" type="ORF">ENM15_00600</name>
</gene>
<proteinExistence type="predicted"/>
<organism evidence="1">
    <name type="scientific">Thermodesulfobacterium geofontis</name>
    <dbReference type="NCBI Taxonomy" id="1295609"/>
    <lineage>
        <taxon>Bacteria</taxon>
        <taxon>Pseudomonadati</taxon>
        <taxon>Thermodesulfobacteriota</taxon>
        <taxon>Thermodesulfobacteria</taxon>
        <taxon>Thermodesulfobacteriales</taxon>
        <taxon>Thermodesulfobacteriaceae</taxon>
        <taxon>Thermodesulfobacterium</taxon>
    </lineage>
</organism>
<sequence>MLKFYKSFEEAEWEAIYHKNITLKDLKRIYTFFKTLDKFTEKIEFSIKSKVFHKGLTYYKTIKEALIEEDKFI</sequence>
<dbReference type="AlphaFoldDB" id="A0A7V5XF67"/>
<evidence type="ECO:0000313" key="1">
    <source>
        <dbReference type="EMBL" id="HHQ15320.1"/>
    </source>
</evidence>
<accession>A0A7V5XF67</accession>
<comment type="caution">
    <text evidence="1">The sequence shown here is derived from an EMBL/GenBank/DDBJ whole genome shotgun (WGS) entry which is preliminary data.</text>
</comment>